<name>X1U287_9ZZZZ</name>
<dbReference type="Gene3D" id="3.90.230.10">
    <property type="entry name" value="Creatinase/methionine aminopeptidase superfamily"/>
    <property type="match status" value="1"/>
</dbReference>
<dbReference type="SUPFAM" id="SSF55920">
    <property type="entry name" value="Creatinase/aminopeptidase"/>
    <property type="match status" value="1"/>
</dbReference>
<dbReference type="AlphaFoldDB" id="X1U287"/>
<evidence type="ECO:0000259" key="4">
    <source>
        <dbReference type="Pfam" id="PF01321"/>
    </source>
</evidence>
<dbReference type="Pfam" id="PF00557">
    <property type="entry name" value="Peptidase_M24"/>
    <property type="match status" value="1"/>
</dbReference>
<dbReference type="InterPro" id="IPR001131">
    <property type="entry name" value="Peptidase_M24B_aminopep-P_CS"/>
</dbReference>
<dbReference type="PROSITE" id="PS00491">
    <property type="entry name" value="PROLINE_PEPTIDASE"/>
    <property type="match status" value="1"/>
</dbReference>
<gene>
    <name evidence="5" type="ORF">S12H4_15201</name>
</gene>
<feature type="domain" description="Creatinase N-terminal" evidence="4">
    <location>
        <begin position="9"/>
        <end position="138"/>
    </location>
</feature>
<dbReference type="Gene3D" id="3.40.350.10">
    <property type="entry name" value="Creatinase/prolidase N-terminal domain"/>
    <property type="match status" value="1"/>
</dbReference>
<dbReference type="PANTHER" id="PTHR46112:SF2">
    <property type="entry name" value="XAA-PRO AMINOPEPTIDASE P-RELATED"/>
    <property type="match status" value="1"/>
</dbReference>
<sequence length="361" mass="39792">MGVEAHEMRITTLKKSLEEHRLDAYLVTNLKNIYYFTGFLDIAGATLSLLVPLDGAVTLFVPPLSYEAAREKARNCIVEEVSKGVKPFNRICKELTDRQIDVVGFDDLPISRYLQLTKDVASTSFSHIPSLVGNLRRVKDEQEINLMKKAAELTDVGALAGMEYVQAGVREYEVAAEIEYAMRRHGSEGAAFETVVASGPRSSHPHGVSTDRTITRGDAVVLDLGAVYRGYRSDITRTVIVGTPSSNQADVLNLLMKAKEAAFHAIREGVKAKTVDKRARTIIAEKGFDRYFIHGLGHGVGLDIHESPTLSPESEDILVAGNVVTDEPGIYLPGFGARIEDTVLVHKKAGEKMTKTRYFEW</sequence>
<dbReference type="InterPro" id="IPR029149">
    <property type="entry name" value="Creatin/AminoP/Spt16_N"/>
</dbReference>
<dbReference type="InterPro" id="IPR000994">
    <property type="entry name" value="Pept_M24"/>
</dbReference>
<evidence type="ECO:0000256" key="2">
    <source>
        <dbReference type="ARBA" id="ARBA00022801"/>
    </source>
</evidence>
<keyword evidence="2" id="KW-0378">Hydrolase</keyword>
<evidence type="ECO:0000259" key="3">
    <source>
        <dbReference type="Pfam" id="PF00557"/>
    </source>
</evidence>
<dbReference type="EMBL" id="BARW01007287">
    <property type="protein sequence ID" value="GAI86414.1"/>
    <property type="molecule type" value="Genomic_DNA"/>
</dbReference>
<accession>X1U287</accession>
<dbReference type="InterPro" id="IPR000587">
    <property type="entry name" value="Creatinase_N"/>
</dbReference>
<feature type="domain" description="Peptidase M24" evidence="3">
    <location>
        <begin position="146"/>
        <end position="346"/>
    </location>
</feature>
<dbReference type="PANTHER" id="PTHR46112">
    <property type="entry name" value="AMINOPEPTIDASE"/>
    <property type="match status" value="1"/>
</dbReference>
<protein>
    <recommendedName>
        <fullName evidence="6">Peptidase M24 domain-containing protein</fullName>
    </recommendedName>
</protein>
<evidence type="ECO:0008006" key="6">
    <source>
        <dbReference type="Google" id="ProtNLM"/>
    </source>
</evidence>
<reference evidence="5" key="1">
    <citation type="journal article" date="2014" name="Front. Microbiol.">
        <title>High frequency of phylogenetically diverse reductive dehalogenase-homologous genes in deep subseafloor sedimentary metagenomes.</title>
        <authorList>
            <person name="Kawai M."/>
            <person name="Futagami T."/>
            <person name="Toyoda A."/>
            <person name="Takaki Y."/>
            <person name="Nishi S."/>
            <person name="Hori S."/>
            <person name="Arai W."/>
            <person name="Tsubouchi T."/>
            <person name="Morono Y."/>
            <person name="Uchiyama I."/>
            <person name="Ito T."/>
            <person name="Fujiyama A."/>
            <person name="Inagaki F."/>
            <person name="Takami H."/>
        </authorList>
    </citation>
    <scope>NUCLEOTIDE SEQUENCE</scope>
    <source>
        <strain evidence="5">Expedition CK06-06</strain>
    </source>
</reference>
<proteinExistence type="predicted"/>
<dbReference type="InterPro" id="IPR050659">
    <property type="entry name" value="Peptidase_M24B"/>
</dbReference>
<keyword evidence="1" id="KW-0479">Metal-binding</keyword>
<evidence type="ECO:0000256" key="1">
    <source>
        <dbReference type="ARBA" id="ARBA00022723"/>
    </source>
</evidence>
<dbReference type="SUPFAM" id="SSF53092">
    <property type="entry name" value="Creatinase/prolidase N-terminal domain"/>
    <property type="match status" value="1"/>
</dbReference>
<evidence type="ECO:0000313" key="5">
    <source>
        <dbReference type="EMBL" id="GAI86414.1"/>
    </source>
</evidence>
<dbReference type="GO" id="GO:0046872">
    <property type="term" value="F:metal ion binding"/>
    <property type="evidence" value="ECO:0007669"/>
    <property type="project" value="UniProtKB-KW"/>
</dbReference>
<dbReference type="CDD" id="cd01092">
    <property type="entry name" value="APP-like"/>
    <property type="match status" value="1"/>
</dbReference>
<dbReference type="Pfam" id="PF01321">
    <property type="entry name" value="Creatinase_N"/>
    <property type="match status" value="1"/>
</dbReference>
<dbReference type="GO" id="GO:0016787">
    <property type="term" value="F:hydrolase activity"/>
    <property type="evidence" value="ECO:0007669"/>
    <property type="project" value="UniProtKB-KW"/>
</dbReference>
<comment type="caution">
    <text evidence="5">The sequence shown here is derived from an EMBL/GenBank/DDBJ whole genome shotgun (WGS) entry which is preliminary data.</text>
</comment>
<dbReference type="InterPro" id="IPR036005">
    <property type="entry name" value="Creatinase/aminopeptidase-like"/>
</dbReference>
<organism evidence="5">
    <name type="scientific">marine sediment metagenome</name>
    <dbReference type="NCBI Taxonomy" id="412755"/>
    <lineage>
        <taxon>unclassified sequences</taxon>
        <taxon>metagenomes</taxon>
        <taxon>ecological metagenomes</taxon>
    </lineage>
</organism>